<dbReference type="SUPFAM" id="SSF56672">
    <property type="entry name" value="DNA/RNA polymerases"/>
    <property type="match status" value="1"/>
</dbReference>
<dbReference type="InterPro" id="IPR043502">
    <property type="entry name" value="DNA/RNA_pol_sf"/>
</dbReference>
<dbReference type="SMART" id="SM00343">
    <property type="entry name" value="ZnF_C2HC"/>
    <property type="match status" value="2"/>
</dbReference>
<dbReference type="InterPro" id="IPR050951">
    <property type="entry name" value="Retrovirus_Pol_polyprotein"/>
</dbReference>
<dbReference type="Pfam" id="PF00098">
    <property type="entry name" value="zf-CCHC"/>
    <property type="match status" value="1"/>
</dbReference>
<dbReference type="GO" id="GO:0004190">
    <property type="term" value="F:aspartic-type endopeptidase activity"/>
    <property type="evidence" value="ECO:0007669"/>
    <property type="project" value="InterPro"/>
</dbReference>
<dbReference type="Pfam" id="PF00078">
    <property type="entry name" value="RVT_1"/>
    <property type="match status" value="1"/>
</dbReference>
<proteinExistence type="predicted"/>
<evidence type="ECO:0000256" key="2">
    <source>
        <dbReference type="ARBA" id="ARBA00022679"/>
    </source>
</evidence>
<dbReference type="InterPro" id="IPR001878">
    <property type="entry name" value="Znf_CCHC"/>
</dbReference>
<feature type="region of interest" description="Disordered" evidence="9">
    <location>
        <begin position="277"/>
        <end position="325"/>
    </location>
</feature>
<feature type="region of interest" description="Disordered" evidence="9">
    <location>
        <begin position="354"/>
        <end position="378"/>
    </location>
</feature>
<dbReference type="InterPro" id="IPR021109">
    <property type="entry name" value="Peptidase_aspartic_dom_sf"/>
</dbReference>
<dbReference type="Gene3D" id="4.10.60.10">
    <property type="entry name" value="Zinc finger, CCHC-type"/>
    <property type="match status" value="1"/>
</dbReference>
<evidence type="ECO:0000256" key="8">
    <source>
        <dbReference type="PROSITE-ProRule" id="PRU00047"/>
    </source>
</evidence>
<evidence type="ECO:0000256" key="1">
    <source>
        <dbReference type="ARBA" id="ARBA00012493"/>
    </source>
</evidence>
<evidence type="ECO:0000256" key="3">
    <source>
        <dbReference type="ARBA" id="ARBA00022695"/>
    </source>
</evidence>
<feature type="domain" description="Reverse transcriptase" evidence="11">
    <location>
        <begin position="606"/>
        <end position="786"/>
    </location>
</feature>
<feature type="compositionally biased region" description="Polar residues" evidence="9">
    <location>
        <begin position="285"/>
        <end position="297"/>
    </location>
</feature>
<protein>
    <recommendedName>
        <fullName evidence="1">RNA-directed DNA polymerase</fullName>
        <ecNumber evidence="1">2.7.7.49</ecNumber>
    </recommendedName>
</protein>
<dbReference type="PANTHER" id="PTHR37984">
    <property type="entry name" value="PROTEIN CBG26694"/>
    <property type="match status" value="1"/>
</dbReference>
<dbReference type="PROSITE" id="PS50878">
    <property type="entry name" value="RT_POL"/>
    <property type="match status" value="1"/>
</dbReference>
<evidence type="ECO:0000256" key="5">
    <source>
        <dbReference type="ARBA" id="ARBA00022759"/>
    </source>
</evidence>
<dbReference type="SUPFAM" id="SSF53098">
    <property type="entry name" value="Ribonuclease H-like"/>
    <property type="match status" value="1"/>
</dbReference>
<keyword evidence="5" id="KW-0255">Endonuclease</keyword>
<feature type="domain" description="CCHC-type" evidence="10">
    <location>
        <begin position="330"/>
        <end position="344"/>
    </location>
</feature>
<dbReference type="InterPro" id="IPR043128">
    <property type="entry name" value="Rev_trsase/Diguanyl_cyclase"/>
</dbReference>
<keyword evidence="8" id="KW-0479">Metal-binding</keyword>
<dbReference type="GO" id="GO:0003964">
    <property type="term" value="F:RNA-directed DNA polymerase activity"/>
    <property type="evidence" value="ECO:0007669"/>
    <property type="project" value="UniProtKB-KW"/>
</dbReference>
<dbReference type="PROSITE" id="PS00141">
    <property type="entry name" value="ASP_PROTEASE"/>
    <property type="match status" value="1"/>
</dbReference>
<dbReference type="InterPro" id="IPR036397">
    <property type="entry name" value="RNaseH_sf"/>
</dbReference>
<evidence type="ECO:0000313" key="14">
    <source>
        <dbReference type="Proteomes" id="UP001160148"/>
    </source>
</evidence>
<dbReference type="GO" id="GO:0004519">
    <property type="term" value="F:endonuclease activity"/>
    <property type="evidence" value="ECO:0007669"/>
    <property type="project" value="UniProtKB-KW"/>
</dbReference>
<reference evidence="13 14" key="1">
    <citation type="submission" date="2023-01" db="EMBL/GenBank/DDBJ databases">
        <authorList>
            <person name="Whitehead M."/>
        </authorList>
    </citation>
    <scope>NUCLEOTIDE SEQUENCE [LARGE SCALE GENOMIC DNA]</scope>
</reference>
<dbReference type="InterPro" id="IPR001584">
    <property type="entry name" value="Integrase_cat-core"/>
</dbReference>
<dbReference type="Gene3D" id="3.30.420.10">
    <property type="entry name" value="Ribonuclease H-like superfamily/Ribonuclease H"/>
    <property type="match status" value="1"/>
</dbReference>
<keyword evidence="6" id="KW-0378">Hydrolase</keyword>
<dbReference type="SUPFAM" id="SSF57756">
    <property type="entry name" value="Retrovirus zinc finger-like domains"/>
    <property type="match status" value="1"/>
</dbReference>
<evidence type="ECO:0000256" key="7">
    <source>
        <dbReference type="ARBA" id="ARBA00022918"/>
    </source>
</evidence>
<dbReference type="Gene3D" id="3.30.70.270">
    <property type="match status" value="2"/>
</dbReference>
<dbReference type="InterPro" id="IPR012337">
    <property type="entry name" value="RNaseH-like_sf"/>
</dbReference>
<dbReference type="InterPro" id="IPR041373">
    <property type="entry name" value="RT_RNaseH"/>
</dbReference>
<evidence type="ECO:0000259" key="11">
    <source>
        <dbReference type="PROSITE" id="PS50878"/>
    </source>
</evidence>
<dbReference type="Gene3D" id="2.40.70.10">
    <property type="entry name" value="Acid Proteases"/>
    <property type="match status" value="1"/>
</dbReference>
<dbReference type="GO" id="GO:0006508">
    <property type="term" value="P:proteolysis"/>
    <property type="evidence" value="ECO:0007669"/>
    <property type="project" value="InterPro"/>
</dbReference>
<sequence length="1415" mass="162427">MADGQTGQDDVGNHEGWSSSRLRSGSQATVQPPVQSTEQLNTQPTTSMLPQSSNQPSGSVTTASDSGMQNALSALIEQNRLLLSRILRNEDNNNINNDNIQARSTSNNGYYVMPDFNNSINIFSGRESNTDARAWLKSVEGVAKLHNWPDSFKLEIVRTKLDGPSQNWYIGRTFSSWGSFVDQFNNTFVGNESCTVDRIRIMSNRVQAKGECVIEYFHHKARLCREISLPFNETKQQIVEGVYSHDLCNYLIARTHLSEDELLADINSYNNLRNARTSRIRSTEPVKTTQSHTGNRKASSDNRDKDRNTVQRSTIDSRSKPTRDMSNVTCYSCGKIGHLASSCPTRTCHSCKSTGHSARYCPSRQGERQDNNGGEHVSVLERSPTPIVPPYMLDVSIKFPNGESIDAQALVDTGSPVSLIKSTVVPFVSGFMPPKSDLVGINGSKLNIVDQFDADIFHADLDAPINICFHVVPSNAMRNDCLLGRNFLSHPRVNLNVSDGRFEVSFKKIDNIPFAEILSVNYTDHNSDDADISLNIEDTLSDDIKTKIKKIYDESYVNHESVISTTDNYRPEIRIILKNDKQFYFRPRRLSFFEKDCLQKMLDNMLNKGIIRRSSSEYSSPIVLVKKKNGELRMCVDYRELNKYVIKDRYPLPLIDDNLDLLRGKKYFTCLDLKDGFHHVYVANDSIKFTSFTTPLGQFEFLKMPFGLANGPACFSRFIQNVFDEFIRKNEVVVYFDDIMLATETVEEHLELLSRVLKVMKNRQLEIRPDKSKFLKREVLYLGYCVNQYGIKPNPKNVSIIENYPVPQNNKELQSFIGLSSYFRRFIPNFAIIAKPLYNLLKKNISYEFGEEQMRSFDSIKLKLGEQPLLAIYNPNAITELHCDASSHGYGSILLQKQPDNQFHPIFYYSHRTTESESRYHSYELEMLAIINSIKRFRVYLQGIQFKIITDCNSVALTLQKKDINPRIARWAMFLQNFLYEIEHRSGSQMQHVDALSRCNHILVIEGCTFNQSLAIKQQTDPEIRSISGDLEQSEHPLFELRNGLVYRKNNDRLLFYVPSSMRDQVIRSCHDDMCHVGTSKTLELIKQIYWFPKMSDHVKTYISNCLKCIIFSPKNGKDEGLLNLIDKGDKPFQTIHVDHYGPLNQTFGRFRHILVVVDAFSKFLNLYPVRTVAAKESCLRLTQYFLHYSKPIKIISDRGSCFRSDVFKEFCERYEIKHIKTAVGTPSANGQVERYNRGLTVMLSKLMHEHSQNWNEYLYQIQFAVNNTFNRSIQNTPSKLLFGIDQIGEPTDYVRLYLQALNESENDQRNFDKIRQNAQENIRVGQLNNKAYYDSTKRPATQYSVGEYIMIKNVDTTPNVCKKLLPKFKGPYKIDKVLPHDRYIVSDIEGHQVTQIPLNTVVAARDIKHWVKQY</sequence>
<keyword evidence="8" id="KW-0862">Zinc</keyword>
<dbReference type="PROSITE" id="PS50158">
    <property type="entry name" value="ZF_CCHC"/>
    <property type="match status" value="1"/>
</dbReference>
<dbReference type="EMBL" id="CARXXK010000001">
    <property type="protein sequence ID" value="CAI6346915.1"/>
    <property type="molecule type" value="Genomic_DNA"/>
</dbReference>
<dbReference type="Gene3D" id="3.10.10.10">
    <property type="entry name" value="HIV Type 1 Reverse Transcriptase, subunit A, domain 1"/>
    <property type="match status" value="1"/>
</dbReference>
<feature type="region of interest" description="Disordered" evidence="9">
    <location>
        <begin position="1"/>
        <end position="65"/>
    </location>
</feature>
<evidence type="ECO:0000259" key="10">
    <source>
        <dbReference type="PROSITE" id="PS50158"/>
    </source>
</evidence>
<dbReference type="EC" id="2.7.7.49" evidence="1"/>
<dbReference type="InterPro" id="IPR041588">
    <property type="entry name" value="Integrase_H2C2"/>
</dbReference>
<comment type="caution">
    <text evidence="13">The sequence shown here is derived from an EMBL/GenBank/DDBJ whole genome shotgun (WGS) entry which is preliminary data.</text>
</comment>
<dbReference type="GO" id="GO:0015074">
    <property type="term" value="P:DNA integration"/>
    <property type="evidence" value="ECO:0007669"/>
    <property type="project" value="InterPro"/>
</dbReference>
<keyword evidence="7" id="KW-0695">RNA-directed DNA polymerase</keyword>
<evidence type="ECO:0000259" key="12">
    <source>
        <dbReference type="PROSITE" id="PS50994"/>
    </source>
</evidence>
<organism evidence="13 14">
    <name type="scientific">Macrosiphum euphorbiae</name>
    <name type="common">potato aphid</name>
    <dbReference type="NCBI Taxonomy" id="13131"/>
    <lineage>
        <taxon>Eukaryota</taxon>
        <taxon>Metazoa</taxon>
        <taxon>Ecdysozoa</taxon>
        <taxon>Arthropoda</taxon>
        <taxon>Hexapoda</taxon>
        <taxon>Insecta</taxon>
        <taxon>Pterygota</taxon>
        <taxon>Neoptera</taxon>
        <taxon>Paraneoptera</taxon>
        <taxon>Hemiptera</taxon>
        <taxon>Sternorrhyncha</taxon>
        <taxon>Aphidomorpha</taxon>
        <taxon>Aphidoidea</taxon>
        <taxon>Aphididae</taxon>
        <taxon>Macrosiphini</taxon>
        <taxon>Macrosiphum</taxon>
    </lineage>
</organism>
<keyword evidence="3" id="KW-0548">Nucleotidyltransferase</keyword>
<keyword evidence="2" id="KW-0808">Transferase</keyword>
<dbReference type="FunFam" id="3.30.70.270:FF:000020">
    <property type="entry name" value="Transposon Tf2-6 polyprotein-like Protein"/>
    <property type="match status" value="1"/>
</dbReference>
<dbReference type="GO" id="GO:0008270">
    <property type="term" value="F:zinc ion binding"/>
    <property type="evidence" value="ECO:0007669"/>
    <property type="project" value="UniProtKB-KW"/>
</dbReference>
<dbReference type="InterPro" id="IPR001969">
    <property type="entry name" value="Aspartic_peptidase_AS"/>
</dbReference>
<feature type="compositionally biased region" description="Polar residues" evidence="9">
    <location>
        <begin position="16"/>
        <end position="65"/>
    </location>
</feature>
<dbReference type="CDD" id="cd01647">
    <property type="entry name" value="RT_LTR"/>
    <property type="match status" value="1"/>
</dbReference>
<dbReference type="Pfam" id="PF17921">
    <property type="entry name" value="Integrase_H2C2"/>
    <property type="match status" value="1"/>
</dbReference>
<evidence type="ECO:0000256" key="6">
    <source>
        <dbReference type="ARBA" id="ARBA00022801"/>
    </source>
</evidence>
<evidence type="ECO:0000256" key="4">
    <source>
        <dbReference type="ARBA" id="ARBA00022722"/>
    </source>
</evidence>
<dbReference type="PANTHER" id="PTHR37984:SF5">
    <property type="entry name" value="PROTEIN NYNRIN-LIKE"/>
    <property type="match status" value="1"/>
</dbReference>
<dbReference type="SUPFAM" id="SSF50630">
    <property type="entry name" value="Acid proteases"/>
    <property type="match status" value="1"/>
</dbReference>
<accession>A0AAV0VTE5</accession>
<dbReference type="InterPro" id="IPR036875">
    <property type="entry name" value="Znf_CCHC_sf"/>
</dbReference>
<dbReference type="FunFam" id="1.10.340.70:FF:000001">
    <property type="entry name" value="Retrovirus-related Pol polyprotein from transposon gypsy-like Protein"/>
    <property type="match status" value="1"/>
</dbReference>
<evidence type="ECO:0000256" key="9">
    <source>
        <dbReference type="SAM" id="MobiDB-lite"/>
    </source>
</evidence>
<keyword evidence="14" id="KW-1185">Reference proteome</keyword>
<dbReference type="Gene3D" id="1.10.340.70">
    <property type="match status" value="1"/>
</dbReference>
<dbReference type="CDD" id="cd09274">
    <property type="entry name" value="RNase_HI_RT_Ty3"/>
    <property type="match status" value="1"/>
</dbReference>
<dbReference type="Proteomes" id="UP001160148">
    <property type="component" value="Unassembled WGS sequence"/>
</dbReference>
<name>A0AAV0VTE5_9HEMI</name>
<gene>
    <name evidence="13" type="ORF">MEUPH1_LOCUS3767</name>
</gene>
<keyword evidence="8" id="KW-0863">Zinc-finger</keyword>
<dbReference type="Pfam" id="PF00665">
    <property type="entry name" value="rve"/>
    <property type="match status" value="1"/>
</dbReference>
<dbReference type="GO" id="GO:0042575">
    <property type="term" value="C:DNA polymerase complex"/>
    <property type="evidence" value="ECO:0007669"/>
    <property type="project" value="UniProtKB-ARBA"/>
</dbReference>
<dbReference type="InterPro" id="IPR000477">
    <property type="entry name" value="RT_dom"/>
</dbReference>
<feature type="domain" description="Integrase catalytic" evidence="12">
    <location>
        <begin position="1128"/>
        <end position="1286"/>
    </location>
</feature>
<dbReference type="FunFam" id="3.30.420.10:FF:000032">
    <property type="entry name" value="Retrovirus-related Pol polyprotein from transposon 297-like Protein"/>
    <property type="match status" value="1"/>
</dbReference>
<keyword evidence="4" id="KW-0540">Nuclease</keyword>
<feature type="compositionally biased region" description="Basic and acidic residues" evidence="9">
    <location>
        <begin position="298"/>
        <end position="323"/>
    </location>
</feature>
<dbReference type="GO" id="GO:0003676">
    <property type="term" value="F:nucleic acid binding"/>
    <property type="evidence" value="ECO:0007669"/>
    <property type="project" value="InterPro"/>
</dbReference>
<evidence type="ECO:0000313" key="13">
    <source>
        <dbReference type="EMBL" id="CAI6346915.1"/>
    </source>
</evidence>
<dbReference type="Pfam" id="PF17917">
    <property type="entry name" value="RT_RNaseH"/>
    <property type="match status" value="1"/>
</dbReference>
<dbReference type="PROSITE" id="PS50994">
    <property type="entry name" value="INTEGRASE"/>
    <property type="match status" value="1"/>
</dbReference>